<dbReference type="Proteomes" id="UP001148838">
    <property type="component" value="Unassembled WGS sequence"/>
</dbReference>
<gene>
    <name evidence="2" type="ORF">ANN_10108</name>
</gene>
<protein>
    <submittedName>
        <fullName evidence="2">Uncharacterized protein</fullName>
    </submittedName>
</protein>
<organism evidence="2 3">
    <name type="scientific">Periplaneta americana</name>
    <name type="common">American cockroach</name>
    <name type="synonym">Blatta americana</name>
    <dbReference type="NCBI Taxonomy" id="6978"/>
    <lineage>
        <taxon>Eukaryota</taxon>
        <taxon>Metazoa</taxon>
        <taxon>Ecdysozoa</taxon>
        <taxon>Arthropoda</taxon>
        <taxon>Hexapoda</taxon>
        <taxon>Insecta</taxon>
        <taxon>Pterygota</taxon>
        <taxon>Neoptera</taxon>
        <taxon>Polyneoptera</taxon>
        <taxon>Dictyoptera</taxon>
        <taxon>Blattodea</taxon>
        <taxon>Blattoidea</taxon>
        <taxon>Blattidae</taxon>
        <taxon>Blattinae</taxon>
        <taxon>Periplaneta</taxon>
    </lineage>
</organism>
<reference evidence="2 3" key="1">
    <citation type="journal article" date="2022" name="Allergy">
        <title>Genome assembly and annotation of Periplaneta americana reveal a comprehensive cockroach allergen profile.</title>
        <authorList>
            <person name="Wang L."/>
            <person name="Xiong Q."/>
            <person name="Saelim N."/>
            <person name="Wang L."/>
            <person name="Nong W."/>
            <person name="Wan A.T."/>
            <person name="Shi M."/>
            <person name="Liu X."/>
            <person name="Cao Q."/>
            <person name="Hui J.H.L."/>
            <person name="Sookrung N."/>
            <person name="Leung T.F."/>
            <person name="Tungtrongchitr A."/>
            <person name="Tsui S.K.W."/>
        </authorList>
    </citation>
    <scope>NUCLEOTIDE SEQUENCE [LARGE SCALE GENOMIC DNA]</scope>
    <source>
        <strain evidence="2">PWHHKU_190912</strain>
    </source>
</reference>
<name>A0ABQ8TQA9_PERAM</name>
<evidence type="ECO:0000313" key="2">
    <source>
        <dbReference type="EMBL" id="KAJ4448096.1"/>
    </source>
</evidence>
<accession>A0ABQ8TQA9</accession>
<dbReference type="EMBL" id="JAJSOF020000005">
    <property type="protein sequence ID" value="KAJ4448096.1"/>
    <property type="molecule type" value="Genomic_DNA"/>
</dbReference>
<keyword evidence="1" id="KW-0472">Membrane</keyword>
<comment type="caution">
    <text evidence="2">The sequence shown here is derived from an EMBL/GenBank/DDBJ whole genome shotgun (WGS) entry which is preliminary data.</text>
</comment>
<keyword evidence="1" id="KW-1133">Transmembrane helix</keyword>
<sequence length="430" mass="53287">MEVHPLSIERKLQLFNGVLSKHVFCCKLYFFFSRNLRLKKDVILFHENLWMRRCQRFGTYRDLQYVFYLYHYHYFFYKYVFYLYHYHYFFYQYFFYHYHYFFYQYFSTTTTYQYFFYHYFFYQYFFYHYHYFFYQYFFYHYHYFFLLFYHYHYFTNTFLPLPLILFLPLPLPNNDLKSIISWTKKFGLKLNSEKSQVIIMGHQRLLSKLNTGDISPVKMNETIIPYSDRVKNLGIYVDKNLSWNTQITHICKIIFMKIHTLKRILNFLPLLLKKNLVQSLLKPHFDYCDTLYTDLNMRLTDRLQRVHNACVRFICNVRRSDRITPSLNMLSWVRLKERRTIHSLTLLFNILQTSNPSYLASRFQHLSSYHEIDTRSQHHITLSIPKHRTSFYSSSFTVSAAHLWNSLPQHVRDCRTLSSFTNKLKLHFLN</sequence>
<keyword evidence="3" id="KW-1185">Reference proteome</keyword>
<dbReference type="PANTHER" id="PTHR33332">
    <property type="entry name" value="REVERSE TRANSCRIPTASE DOMAIN-CONTAINING PROTEIN"/>
    <property type="match status" value="1"/>
</dbReference>
<feature type="transmembrane region" description="Helical" evidence="1">
    <location>
        <begin position="151"/>
        <end position="171"/>
    </location>
</feature>
<proteinExistence type="predicted"/>
<keyword evidence="1" id="KW-0812">Transmembrane</keyword>
<evidence type="ECO:0000256" key="1">
    <source>
        <dbReference type="SAM" id="Phobius"/>
    </source>
</evidence>
<evidence type="ECO:0000313" key="3">
    <source>
        <dbReference type="Proteomes" id="UP001148838"/>
    </source>
</evidence>